<proteinExistence type="predicted"/>
<reference evidence="1 2" key="1">
    <citation type="submission" date="2018-06" db="EMBL/GenBank/DDBJ databases">
        <authorList>
            <consortium name="Pathogen Informatics"/>
            <person name="Doyle S."/>
        </authorList>
    </citation>
    <scope>NUCLEOTIDE SEQUENCE [LARGE SCALE GENOMIC DNA]</scope>
    <source>
        <strain evidence="1 2">NCTC8261</strain>
    </source>
</reference>
<accession>A0A379WYF0</accession>
<name>A0A379WYF0_SALET</name>
<organism evidence="1 2">
    <name type="scientific">Salmonella enterica I</name>
    <dbReference type="NCBI Taxonomy" id="59201"/>
    <lineage>
        <taxon>Bacteria</taxon>
        <taxon>Pseudomonadati</taxon>
        <taxon>Pseudomonadota</taxon>
        <taxon>Gammaproteobacteria</taxon>
        <taxon>Enterobacterales</taxon>
        <taxon>Enterobacteriaceae</taxon>
        <taxon>Salmonella</taxon>
    </lineage>
</organism>
<dbReference type="EMBL" id="UGXT01000002">
    <property type="protein sequence ID" value="SUH38854.1"/>
    <property type="molecule type" value="Genomic_DNA"/>
</dbReference>
<dbReference type="AlphaFoldDB" id="A0A379WYF0"/>
<protein>
    <submittedName>
        <fullName evidence="1">Uncharacterized protein</fullName>
    </submittedName>
</protein>
<gene>
    <name evidence="1" type="ORF">NCTC8261_05198</name>
</gene>
<dbReference type="Proteomes" id="UP000254712">
    <property type="component" value="Unassembled WGS sequence"/>
</dbReference>
<evidence type="ECO:0000313" key="1">
    <source>
        <dbReference type="EMBL" id="SUH38854.1"/>
    </source>
</evidence>
<evidence type="ECO:0000313" key="2">
    <source>
        <dbReference type="Proteomes" id="UP000254712"/>
    </source>
</evidence>
<sequence length="32" mass="3644">MEKYELPLGVFYGIKPDVCRDGFGTDMAYAAW</sequence>